<dbReference type="SUPFAM" id="SSF55729">
    <property type="entry name" value="Acyl-CoA N-acyltransferases (Nat)"/>
    <property type="match status" value="1"/>
</dbReference>
<evidence type="ECO:0000259" key="1">
    <source>
        <dbReference type="PROSITE" id="PS51186"/>
    </source>
</evidence>
<dbReference type="InterPro" id="IPR000182">
    <property type="entry name" value="GNAT_dom"/>
</dbReference>
<dbReference type="Proteomes" id="UP000008917">
    <property type="component" value="Chromosome"/>
</dbReference>
<dbReference type="PANTHER" id="PTHR43305">
    <property type="entry name" value="FAMILY N-ACETYLTRANSFERASE, PUTATIVE (AFU_ORTHOLOGUE AFUA_2G01380)-RELATED"/>
    <property type="match status" value="1"/>
</dbReference>
<dbReference type="Gene3D" id="3.40.630.30">
    <property type="match status" value="1"/>
</dbReference>
<dbReference type="InterPro" id="IPR016181">
    <property type="entry name" value="Acyl_CoA_acyltransferase"/>
</dbReference>
<dbReference type="eggNOG" id="COG0456">
    <property type="taxonomic scope" value="Bacteria"/>
</dbReference>
<name>E6VBD5_VARPE</name>
<dbReference type="HOGENOM" id="CLU_013985_11_0_4"/>
<evidence type="ECO:0000313" key="3">
    <source>
        <dbReference type="Proteomes" id="UP000008917"/>
    </source>
</evidence>
<dbReference type="RefSeq" id="WP_013543936.1">
    <property type="nucleotide sequence ID" value="NC_014931.1"/>
</dbReference>
<proteinExistence type="predicted"/>
<accession>E6VBD5</accession>
<feature type="domain" description="N-acetyltransferase" evidence="1">
    <location>
        <begin position="46"/>
        <end position="195"/>
    </location>
</feature>
<dbReference type="STRING" id="595537.Varpa_5581"/>
<dbReference type="OrthoDB" id="70840at2"/>
<organism evidence="2 3">
    <name type="scientific">Variovorax paradoxus (strain EPS)</name>
    <dbReference type="NCBI Taxonomy" id="595537"/>
    <lineage>
        <taxon>Bacteria</taxon>
        <taxon>Pseudomonadati</taxon>
        <taxon>Pseudomonadota</taxon>
        <taxon>Betaproteobacteria</taxon>
        <taxon>Burkholderiales</taxon>
        <taxon>Comamonadaceae</taxon>
        <taxon>Variovorax</taxon>
    </lineage>
</organism>
<dbReference type="CDD" id="cd04301">
    <property type="entry name" value="NAT_SF"/>
    <property type="match status" value="1"/>
</dbReference>
<evidence type="ECO:0000313" key="2">
    <source>
        <dbReference type="EMBL" id="ADU39735.1"/>
    </source>
</evidence>
<protein>
    <submittedName>
        <fullName evidence="2">GCN5-related N-acetyltransferase</fullName>
    </submittedName>
</protein>
<dbReference type="InterPro" id="IPR052777">
    <property type="entry name" value="Acetyltransferase_Enz"/>
</dbReference>
<reference evidence="2 3" key="2">
    <citation type="journal article" date="2013" name="Genome Announc.">
        <title>Genome of the Root-Associated Plant Growth-Promoting Bacterium Variovorax paradoxus Strain EPS.</title>
        <authorList>
            <person name="Han J.I."/>
            <person name="Spain J.C."/>
            <person name="Leadbetter J.R."/>
            <person name="Ovchinnikova G."/>
            <person name="Goodwin L.A."/>
            <person name="Han C.S."/>
            <person name="Woyke T."/>
            <person name="Davenport K.W."/>
            <person name="Orwin P.M."/>
        </authorList>
    </citation>
    <scope>NUCLEOTIDE SEQUENCE [LARGE SCALE GENOMIC DNA]</scope>
    <source>
        <strain evidence="2 3">EPS</strain>
    </source>
</reference>
<dbReference type="PROSITE" id="PS51186">
    <property type="entry name" value="GNAT"/>
    <property type="match status" value="1"/>
</dbReference>
<dbReference type="KEGG" id="vpe:Varpa_5581"/>
<sequence length="195" mass="21141">MSSSVSRPLPLADTPIVVLLTPDEAYEIDAARAIFRDYAASLDIDLDFQDFDSELADLPGEYAEPRGTLLLALVDPANIKEEAGRQAPMLRRADGSLAHVAGCCALRPLDNADYANAAEMKRLFVRPGFRGLGLGRQLAEAILDAARAAGYGCVLLDTLDDMESARALYEDLGFEEVPPYYHNPIAGAHYLKADL</sequence>
<dbReference type="Pfam" id="PF00583">
    <property type="entry name" value="Acetyltransf_1"/>
    <property type="match status" value="1"/>
</dbReference>
<dbReference type="PANTHER" id="PTHR43305:SF1">
    <property type="entry name" value="FAMILY N-ACETYLTRANSFERASE, PUTATIVE (AFU_ORTHOLOGUE AFUA_2G01380)-RELATED"/>
    <property type="match status" value="1"/>
</dbReference>
<dbReference type="EMBL" id="CP002417">
    <property type="protein sequence ID" value="ADU39735.1"/>
    <property type="molecule type" value="Genomic_DNA"/>
</dbReference>
<dbReference type="GO" id="GO:0016747">
    <property type="term" value="F:acyltransferase activity, transferring groups other than amino-acyl groups"/>
    <property type="evidence" value="ECO:0007669"/>
    <property type="project" value="InterPro"/>
</dbReference>
<dbReference type="AlphaFoldDB" id="E6VBD5"/>
<reference evidence="3" key="1">
    <citation type="submission" date="2010-12" db="EMBL/GenBank/DDBJ databases">
        <title>Complete sequence of Variovorax paradoxus EPS.</title>
        <authorList>
            <consortium name="US DOE Joint Genome Institute"/>
            <person name="Lucas S."/>
            <person name="Copeland A."/>
            <person name="Lapidus A."/>
            <person name="Cheng J.-F."/>
            <person name="Goodwin L."/>
            <person name="Pitluck S."/>
            <person name="Teshima H."/>
            <person name="Detter J.C."/>
            <person name="Han C."/>
            <person name="Tapia R."/>
            <person name="Land M."/>
            <person name="Hauser L."/>
            <person name="Kyrpides N."/>
            <person name="Ivanova N."/>
            <person name="Ovchinnikova G."/>
            <person name="Orwin P."/>
            <person name="Han J.-I.G."/>
            <person name="Woyke T."/>
        </authorList>
    </citation>
    <scope>NUCLEOTIDE SEQUENCE [LARGE SCALE GENOMIC DNA]</scope>
    <source>
        <strain evidence="3">EPS</strain>
    </source>
</reference>
<gene>
    <name evidence="2" type="ordered locus">Varpa_5581</name>
</gene>
<keyword evidence="2" id="KW-0808">Transferase</keyword>